<proteinExistence type="predicted"/>
<evidence type="ECO:0000313" key="2">
    <source>
        <dbReference type="EMBL" id="RPA74068.1"/>
    </source>
</evidence>
<feature type="chain" id="PRO_5018315738" evidence="1">
    <location>
        <begin position="19"/>
        <end position="163"/>
    </location>
</feature>
<keyword evidence="3" id="KW-1185">Reference proteome</keyword>
<accession>A0A3N4HNJ5</accession>
<keyword evidence="1" id="KW-0732">Signal</keyword>
<dbReference type="Proteomes" id="UP000275078">
    <property type="component" value="Unassembled WGS sequence"/>
</dbReference>
<feature type="signal peptide" evidence="1">
    <location>
        <begin position="1"/>
        <end position="18"/>
    </location>
</feature>
<protein>
    <submittedName>
        <fullName evidence="2">Uncharacterized protein</fullName>
    </submittedName>
</protein>
<evidence type="ECO:0000313" key="3">
    <source>
        <dbReference type="Proteomes" id="UP000275078"/>
    </source>
</evidence>
<gene>
    <name evidence="2" type="ORF">BJ508DRAFT_418772</name>
</gene>
<evidence type="ECO:0000256" key="1">
    <source>
        <dbReference type="SAM" id="SignalP"/>
    </source>
</evidence>
<dbReference type="EMBL" id="ML119801">
    <property type="protein sequence ID" value="RPA74068.1"/>
    <property type="molecule type" value="Genomic_DNA"/>
</dbReference>
<dbReference type="AlphaFoldDB" id="A0A3N4HNJ5"/>
<sequence>MFKFLLPILLVLTTIVTAIPLRANFYNVPPTLAYRRTLLPSSHIPHPQAHYERKRASTLHTLIQEAQPQYQIASHYPRRHVIPLAGPRLTSNPSHSNLAELHARLETLKGMESRRYKEVKRALGRVRTRAAVEGMRKWVEEEIFQATVARVKRRDFGEDVLGW</sequence>
<reference evidence="2 3" key="1">
    <citation type="journal article" date="2018" name="Nat. Ecol. Evol.">
        <title>Pezizomycetes genomes reveal the molecular basis of ectomycorrhizal truffle lifestyle.</title>
        <authorList>
            <person name="Murat C."/>
            <person name="Payen T."/>
            <person name="Noel B."/>
            <person name="Kuo A."/>
            <person name="Morin E."/>
            <person name="Chen J."/>
            <person name="Kohler A."/>
            <person name="Krizsan K."/>
            <person name="Balestrini R."/>
            <person name="Da Silva C."/>
            <person name="Montanini B."/>
            <person name="Hainaut M."/>
            <person name="Levati E."/>
            <person name="Barry K.W."/>
            <person name="Belfiori B."/>
            <person name="Cichocki N."/>
            <person name="Clum A."/>
            <person name="Dockter R.B."/>
            <person name="Fauchery L."/>
            <person name="Guy J."/>
            <person name="Iotti M."/>
            <person name="Le Tacon F."/>
            <person name="Lindquist E.A."/>
            <person name="Lipzen A."/>
            <person name="Malagnac F."/>
            <person name="Mello A."/>
            <person name="Molinier V."/>
            <person name="Miyauchi S."/>
            <person name="Poulain J."/>
            <person name="Riccioni C."/>
            <person name="Rubini A."/>
            <person name="Sitrit Y."/>
            <person name="Splivallo R."/>
            <person name="Traeger S."/>
            <person name="Wang M."/>
            <person name="Zifcakova L."/>
            <person name="Wipf D."/>
            <person name="Zambonelli A."/>
            <person name="Paolocci F."/>
            <person name="Nowrousian M."/>
            <person name="Ottonello S."/>
            <person name="Baldrian P."/>
            <person name="Spatafora J.W."/>
            <person name="Henrissat B."/>
            <person name="Nagy L.G."/>
            <person name="Aury J.M."/>
            <person name="Wincker P."/>
            <person name="Grigoriev I.V."/>
            <person name="Bonfante P."/>
            <person name="Martin F.M."/>
        </authorList>
    </citation>
    <scope>NUCLEOTIDE SEQUENCE [LARGE SCALE GENOMIC DNA]</scope>
    <source>
        <strain evidence="2 3">RN42</strain>
    </source>
</reference>
<organism evidence="2 3">
    <name type="scientific">Ascobolus immersus RN42</name>
    <dbReference type="NCBI Taxonomy" id="1160509"/>
    <lineage>
        <taxon>Eukaryota</taxon>
        <taxon>Fungi</taxon>
        <taxon>Dikarya</taxon>
        <taxon>Ascomycota</taxon>
        <taxon>Pezizomycotina</taxon>
        <taxon>Pezizomycetes</taxon>
        <taxon>Pezizales</taxon>
        <taxon>Ascobolaceae</taxon>
        <taxon>Ascobolus</taxon>
    </lineage>
</organism>
<name>A0A3N4HNJ5_ASCIM</name>